<protein>
    <submittedName>
        <fullName evidence="1">Uncharacterized protein</fullName>
    </submittedName>
</protein>
<reference evidence="1" key="1">
    <citation type="journal article" date="2015" name="Nature">
        <title>Complex archaea that bridge the gap between prokaryotes and eukaryotes.</title>
        <authorList>
            <person name="Spang A."/>
            <person name="Saw J.H."/>
            <person name="Jorgensen S.L."/>
            <person name="Zaremba-Niedzwiedzka K."/>
            <person name="Martijn J."/>
            <person name="Lind A.E."/>
            <person name="van Eijk R."/>
            <person name="Schleper C."/>
            <person name="Guy L."/>
            <person name="Ettema T.J."/>
        </authorList>
    </citation>
    <scope>NUCLEOTIDE SEQUENCE</scope>
</reference>
<dbReference type="EMBL" id="LAZR01042543">
    <property type="protein sequence ID" value="KKL09291.1"/>
    <property type="molecule type" value="Genomic_DNA"/>
</dbReference>
<evidence type="ECO:0000313" key="1">
    <source>
        <dbReference type="EMBL" id="KKL09291.1"/>
    </source>
</evidence>
<comment type="caution">
    <text evidence="1">The sequence shown here is derived from an EMBL/GenBank/DDBJ whole genome shotgun (WGS) entry which is preliminary data.</text>
</comment>
<name>A0A0F9CUC1_9ZZZZ</name>
<dbReference type="AlphaFoldDB" id="A0A0F9CUC1"/>
<accession>A0A0F9CUC1</accession>
<organism evidence="1">
    <name type="scientific">marine sediment metagenome</name>
    <dbReference type="NCBI Taxonomy" id="412755"/>
    <lineage>
        <taxon>unclassified sequences</taxon>
        <taxon>metagenomes</taxon>
        <taxon>ecological metagenomes</taxon>
    </lineage>
</organism>
<sequence>MKIILTIIILGVLCLAFVGAVSLGIIETDFTEKVLTISTAKMCEVELLNNLLDKKCDKNTPSEIDTKQDVLSITRDPKTNIVRVRNE</sequence>
<proteinExistence type="predicted"/>
<gene>
    <name evidence="1" type="ORF">LCGC14_2567320</name>
</gene>